<name>A0A2N9VWF1_9HYPH</name>
<keyword evidence="4" id="KW-1185">Reference proteome</keyword>
<feature type="domain" description="Aspartyl/asparaginy/proline hydroxylase" evidence="2">
    <location>
        <begin position="97"/>
        <end position="236"/>
    </location>
</feature>
<dbReference type="Pfam" id="PF05118">
    <property type="entry name" value="Asp_Arg_Hydrox"/>
    <property type="match status" value="1"/>
</dbReference>
<feature type="transmembrane region" description="Helical" evidence="1">
    <location>
        <begin position="242"/>
        <end position="262"/>
    </location>
</feature>
<evidence type="ECO:0000313" key="3">
    <source>
        <dbReference type="EMBL" id="PIO43819.1"/>
    </source>
</evidence>
<comment type="caution">
    <text evidence="3">The sequence shown here is derived from an EMBL/GenBank/DDBJ whole genome shotgun (WGS) entry which is preliminary data.</text>
</comment>
<reference evidence="4" key="1">
    <citation type="journal article" date="2017" name="Int J Environ Stud">
        <title>Does the Miocene-Pliocene relict legume Oxytropis triphylla form nitrogen-fixing nodules with a combination of bacterial strains?</title>
        <authorList>
            <person name="Safronova V."/>
            <person name="Belimov A."/>
            <person name="Sazanova A."/>
            <person name="Kuznetsova I."/>
            <person name="Popova J."/>
            <person name="Andronov E."/>
            <person name="Verkhozina A."/>
            <person name="Tikhonovich I."/>
        </authorList>
    </citation>
    <scope>NUCLEOTIDE SEQUENCE [LARGE SCALE GENOMIC DNA]</scope>
    <source>
        <strain evidence="4">Tri-38</strain>
    </source>
</reference>
<evidence type="ECO:0000256" key="1">
    <source>
        <dbReference type="SAM" id="Phobius"/>
    </source>
</evidence>
<feature type="transmembrane region" description="Helical" evidence="1">
    <location>
        <begin position="12"/>
        <end position="35"/>
    </location>
</feature>
<dbReference type="KEGG" id="pht:BLM14_18605"/>
<dbReference type="InterPro" id="IPR007803">
    <property type="entry name" value="Asp/Arg/Pro-Hydrxlase"/>
</dbReference>
<keyword evidence="1" id="KW-1133">Transmembrane helix</keyword>
<dbReference type="AlphaFoldDB" id="A0A2N9VWF1"/>
<accession>A0A2N9VWF1</accession>
<evidence type="ECO:0000259" key="2">
    <source>
        <dbReference type="Pfam" id="PF05118"/>
    </source>
</evidence>
<sequence>MEKATKKSLRRWAVGLVLLGVIAYFVPYLVIFYLICGLYDLSRNKNLSREVVEQYFFGNGMFTWLLSPLNIILDILSLPYVNKGVYKLQDLPPDYQAEVKRLITATQKENIVGQLQARAEQQARSMFFFKWYGKDQPSFANVPSFYEKYNFVKTIGVSVFNKKNSTSKHFGPVRATIRVLYNINDMNDRTAYIWCGDTTSYWKDDKLFIFDDTLMHQSVNQTDQTRYCLFVDILRPSYMPGLFAGIVSFMGVILKGSNSIFYKNWKVIQK</sequence>
<organism evidence="3 4">
    <name type="scientific">Phyllobacterium zundukense</name>
    <dbReference type="NCBI Taxonomy" id="1867719"/>
    <lineage>
        <taxon>Bacteria</taxon>
        <taxon>Pseudomonadati</taxon>
        <taxon>Pseudomonadota</taxon>
        <taxon>Alphaproteobacteria</taxon>
        <taxon>Hyphomicrobiales</taxon>
        <taxon>Phyllobacteriaceae</taxon>
        <taxon>Phyllobacterium</taxon>
    </lineage>
</organism>
<dbReference type="Proteomes" id="UP000232163">
    <property type="component" value="Unassembled WGS sequence"/>
</dbReference>
<gene>
    <name evidence="3" type="ORF">B5P45_14600</name>
</gene>
<keyword evidence="1" id="KW-0472">Membrane</keyword>
<dbReference type="EMBL" id="MZMT01000035">
    <property type="protein sequence ID" value="PIO43819.1"/>
    <property type="molecule type" value="Genomic_DNA"/>
</dbReference>
<dbReference type="RefSeq" id="WP_100000792.1">
    <property type="nucleotide sequence ID" value="NZ_MZMT01000035.1"/>
</dbReference>
<dbReference type="Gene3D" id="2.60.120.330">
    <property type="entry name" value="B-lactam Antibiotic, Isopenicillin N Synthase, Chain"/>
    <property type="match status" value="1"/>
</dbReference>
<dbReference type="SUPFAM" id="SSF51197">
    <property type="entry name" value="Clavaminate synthase-like"/>
    <property type="match status" value="1"/>
</dbReference>
<dbReference type="InterPro" id="IPR027443">
    <property type="entry name" value="IPNS-like_sf"/>
</dbReference>
<protein>
    <recommendedName>
        <fullName evidence="2">Aspartyl/asparaginy/proline hydroxylase domain-containing protein</fullName>
    </recommendedName>
</protein>
<keyword evidence="1" id="KW-0812">Transmembrane</keyword>
<proteinExistence type="predicted"/>
<evidence type="ECO:0000313" key="4">
    <source>
        <dbReference type="Proteomes" id="UP000232163"/>
    </source>
</evidence>